<accession>A0A8B6FLM0</accession>
<name>A0A8B6FLM0_MYTGA</name>
<keyword evidence="3" id="KW-0732">Signal</keyword>
<sequence>FNMIKPMKISNLIVLFCLLQLDFLHGYQCPSMLLVKNCTAKTLHCLPLYPDWNKYELLCSEAKSFVPGTCPVYFKVDMIITSVPCPPFYYTSNVYRSNDIEVPKLKLNCTEEGQLTHFTNSTVNNLCYCVEDYSFQRNETYCDPTVDNCTCHRNTTDVMNIDASFDLWTILNPVVAVTSMIVVLFGITGLWRKCRNQQLKSSEPKEDEEQDMLDEKNESNVIDVAEDDIIDNARPSHTSIQETQDEQQTSDYVDIRTAERLPFCSPNHSTDNIDNAYSTEMDFLESNLKPSKTIILSKIAESGDV</sequence>
<feature type="non-terminal residue" evidence="4">
    <location>
        <position position="305"/>
    </location>
</feature>
<evidence type="ECO:0000256" key="3">
    <source>
        <dbReference type="SAM" id="SignalP"/>
    </source>
</evidence>
<keyword evidence="5" id="KW-1185">Reference proteome</keyword>
<dbReference type="AlphaFoldDB" id="A0A8B6FLM0"/>
<keyword evidence="2" id="KW-0472">Membrane</keyword>
<evidence type="ECO:0000313" key="5">
    <source>
        <dbReference type="Proteomes" id="UP000596742"/>
    </source>
</evidence>
<organism evidence="4 5">
    <name type="scientific">Mytilus galloprovincialis</name>
    <name type="common">Mediterranean mussel</name>
    <dbReference type="NCBI Taxonomy" id="29158"/>
    <lineage>
        <taxon>Eukaryota</taxon>
        <taxon>Metazoa</taxon>
        <taxon>Spiralia</taxon>
        <taxon>Lophotrochozoa</taxon>
        <taxon>Mollusca</taxon>
        <taxon>Bivalvia</taxon>
        <taxon>Autobranchia</taxon>
        <taxon>Pteriomorphia</taxon>
        <taxon>Mytilida</taxon>
        <taxon>Mytiloidea</taxon>
        <taxon>Mytilidae</taxon>
        <taxon>Mytilinae</taxon>
        <taxon>Mytilus</taxon>
    </lineage>
</organism>
<feature type="transmembrane region" description="Helical" evidence="2">
    <location>
        <begin position="167"/>
        <end position="191"/>
    </location>
</feature>
<dbReference type="EMBL" id="UYJE01006962">
    <property type="protein sequence ID" value="VDI50579.1"/>
    <property type="molecule type" value="Genomic_DNA"/>
</dbReference>
<evidence type="ECO:0000313" key="4">
    <source>
        <dbReference type="EMBL" id="VDI50579.1"/>
    </source>
</evidence>
<keyword evidence="2" id="KW-1133">Transmembrane helix</keyword>
<comment type="caution">
    <text evidence="4">The sequence shown here is derived from an EMBL/GenBank/DDBJ whole genome shotgun (WGS) entry which is preliminary data.</text>
</comment>
<feature type="region of interest" description="Disordered" evidence="1">
    <location>
        <begin position="198"/>
        <end position="221"/>
    </location>
</feature>
<reference evidence="4" key="1">
    <citation type="submission" date="2018-11" db="EMBL/GenBank/DDBJ databases">
        <authorList>
            <person name="Alioto T."/>
            <person name="Alioto T."/>
        </authorList>
    </citation>
    <scope>NUCLEOTIDE SEQUENCE</scope>
</reference>
<feature type="signal peptide" evidence="3">
    <location>
        <begin position="1"/>
        <end position="26"/>
    </location>
</feature>
<protein>
    <submittedName>
        <fullName evidence="4">Uncharacterized protein</fullName>
    </submittedName>
</protein>
<evidence type="ECO:0000256" key="1">
    <source>
        <dbReference type="SAM" id="MobiDB-lite"/>
    </source>
</evidence>
<keyword evidence="2" id="KW-0812">Transmembrane</keyword>
<evidence type="ECO:0000256" key="2">
    <source>
        <dbReference type="SAM" id="Phobius"/>
    </source>
</evidence>
<gene>
    <name evidence="4" type="ORF">MGAL_10B023614</name>
</gene>
<feature type="chain" id="PRO_5032805739" evidence="3">
    <location>
        <begin position="27"/>
        <end position="305"/>
    </location>
</feature>
<dbReference type="Proteomes" id="UP000596742">
    <property type="component" value="Unassembled WGS sequence"/>
</dbReference>
<proteinExistence type="predicted"/>